<keyword evidence="6 8" id="KW-1133">Transmembrane helix</keyword>
<evidence type="ECO:0000256" key="1">
    <source>
        <dbReference type="ARBA" id="ARBA00004651"/>
    </source>
</evidence>
<dbReference type="GO" id="GO:0009103">
    <property type="term" value="P:lipopolysaccharide biosynthetic process"/>
    <property type="evidence" value="ECO:0007669"/>
    <property type="project" value="UniProtKB-ARBA"/>
</dbReference>
<feature type="transmembrane region" description="Helical" evidence="8">
    <location>
        <begin position="316"/>
        <end position="334"/>
    </location>
</feature>
<feature type="transmembrane region" description="Helical" evidence="8">
    <location>
        <begin position="346"/>
        <end position="363"/>
    </location>
</feature>
<feature type="transmembrane region" description="Helical" evidence="8">
    <location>
        <begin position="140"/>
        <end position="159"/>
    </location>
</feature>
<feature type="transmembrane region" description="Helical" evidence="8">
    <location>
        <begin position="117"/>
        <end position="134"/>
    </location>
</feature>
<feature type="transmembrane region" description="Helical" evidence="8">
    <location>
        <begin position="237"/>
        <end position="258"/>
    </location>
</feature>
<keyword evidence="11" id="KW-1185">Reference proteome</keyword>
<proteinExistence type="predicted"/>
<keyword evidence="4" id="KW-0808">Transferase</keyword>
<dbReference type="InterPro" id="IPR050297">
    <property type="entry name" value="LipidA_mod_glycosyltrf_83"/>
</dbReference>
<feature type="transmembrane region" description="Helical" evidence="8">
    <location>
        <begin position="370"/>
        <end position="389"/>
    </location>
</feature>
<evidence type="ECO:0000256" key="6">
    <source>
        <dbReference type="ARBA" id="ARBA00022989"/>
    </source>
</evidence>
<dbReference type="InterPro" id="IPR038731">
    <property type="entry name" value="RgtA/B/C-like"/>
</dbReference>
<gene>
    <name evidence="10" type="ORF">ADM99_09235</name>
</gene>
<dbReference type="Pfam" id="PF13231">
    <property type="entry name" value="PMT_2"/>
    <property type="match status" value="1"/>
</dbReference>
<evidence type="ECO:0000313" key="10">
    <source>
        <dbReference type="EMBL" id="KPL71650.1"/>
    </source>
</evidence>
<dbReference type="EMBL" id="LGCK01000010">
    <property type="protein sequence ID" value="KPL71650.1"/>
    <property type="molecule type" value="Genomic_DNA"/>
</dbReference>
<evidence type="ECO:0000259" key="9">
    <source>
        <dbReference type="Pfam" id="PF13231"/>
    </source>
</evidence>
<evidence type="ECO:0000256" key="8">
    <source>
        <dbReference type="SAM" id="Phobius"/>
    </source>
</evidence>
<keyword evidence="5 8" id="KW-0812">Transmembrane</keyword>
<dbReference type="AlphaFoldDB" id="A0A0N8GL67"/>
<comment type="caution">
    <text evidence="10">The sequence shown here is derived from an EMBL/GenBank/DDBJ whole genome shotgun (WGS) entry which is preliminary data.</text>
</comment>
<dbReference type="GO" id="GO:0016763">
    <property type="term" value="F:pentosyltransferase activity"/>
    <property type="evidence" value="ECO:0007669"/>
    <property type="project" value="TreeGrafter"/>
</dbReference>
<evidence type="ECO:0000256" key="2">
    <source>
        <dbReference type="ARBA" id="ARBA00022475"/>
    </source>
</evidence>
<feature type="transmembrane region" description="Helical" evidence="8">
    <location>
        <begin position="194"/>
        <end position="225"/>
    </location>
</feature>
<comment type="subcellular location">
    <subcellularLocation>
        <location evidence="1">Cell membrane</location>
        <topology evidence="1">Multi-pass membrane protein</topology>
    </subcellularLocation>
</comment>
<dbReference type="PANTHER" id="PTHR33908">
    <property type="entry name" value="MANNOSYLTRANSFERASE YKCB-RELATED"/>
    <property type="match status" value="1"/>
</dbReference>
<keyword evidence="2" id="KW-1003">Cell membrane</keyword>
<organism evidence="10 11">
    <name type="scientific">Leptolinea tardivitalis</name>
    <dbReference type="NCBI Taxonomy" id="229920"/>
    <lineage>
        <taxon>Bacteria</taxon>
        <taxon>Bacillati</taxon>
        <taxon>Chloroflexota</taxon>
        <taxon>Anaerolineae</taxon>
        <taxon>Anaerolineales</taxon>
        <taxon>Anaerolineaceae</taxon>
        <taxon>Leptolinea</taxon>
    </lineage>
</organism>
<protein>
    <recommendedName>
        <fullName evidence="9">Glycosyltransferase RgtA/B/C/D-like domain-containing protein</fullName>
    </recommendedName>
</protein>
<dbReference type="Proteomes" id="UP000050430">
    <property type="component" value="Unassembled WGS sequence"/>
</dbReference>
<evidence type="ECO:0000256" key="4">
    <source>
        <dbReference type="ARBA" id="ARBA00022679"/>
    </source>
</evidence>
<keyword evidence="7 8" id="KW-0472">Membrane</keyword>
<feature type="transmembrane region" description="Helical" evidence="8">
    <location>
        <begin position="171"/>
        <end position="188"/>
    </location>
</feature>
<sequence>MVRLKNNIMLTNIETPTRLFDRSVWLRRITVLLLVILALVIRFYDLDDLPLDFHSTRQMHSALMARGMYYQTRTDIPDWQKTASLQQWKAEGLIEPPIMESLTALGYQMVGRDDLRIPRVLSILFWMLGALPLYRLARGLISHNGAVFALAFYLILPYGAEASRAFQPDPLMVSCILWAVWAAWRWSSEPGWKWALVAGLLAGLAVLVKSVAAFFVAGAWAGLLLSTWGIKRILKSIPFYVAVILAALPFAGFTYYGLKISGEMAGQFSLRFFPNLWIDPVWYLRWNGEISSVVGFEWFLASLAGVFLMQKPSGRWMMFGLFAGYVAFSFTLPYHAMTHDYYQEPLIPVVALGAGAMIAAVISKLDGPRWLYSFAILGLLVFWVGIKAWDVRVTLKRNDYRGEPKLWQELGDKLGHDSHVLAITQDYGYRLEYWGWLTPQNWMNSGDFMVRELAGQQFDRAKLFQEQVEGKDYFLVTSFAEYDSQAEFKQMMDSTFPVLEHTDDYLIYDLKHPLPARSAPTETP</sequence>
<feature type="transmembrane region" description="Helical" evidence="8">
    <location>
        <begin position="25"/>
        <end position="44"/>
    </location>
</feature>
<evidence type="ECO:0000256" key="7">
    <source>
        <dbReference type="ARBA" id="ARBA00023136"/>
    </source>
</evidence>
<dbReference type="GO" id="GO:0005886">
    <property type="term" value="C:plasma membrane"/>
    <property type="evidence" value="ECO:0007669"/>
    <property type="project" value="UniProtKB-SubCell"/>
</dbReference>
<dbReference type="STRING" id="229920.ADM99_09235"/>
<name>A0A0N8GL67_9CHLR</name>
<dbReference type="PANTHER" id="PTHR33908:SF11">
    <property type="entry name" value="MEMBRANE PROTEIN"/>
    <property type="match status" value="1"/>
</dbReference>
<reference evidence="10 11" key="1">
    <citation type="submission" date="2015-07" db="EMBL/GenBank/DDBJ databases">
        <title>Genome sequence of Leptolinea tardivitalis DSM 16556.</title>
        <authorList>
            <person name="Hemp J."/>
            <person name="Ward L.M."/>
            <person name="Pace L.A."/>
            <person name="Fischer W.W."/>
        </authorList>
    </citation>
    <scope>NUCLEOTIDE SEQUENCE [LARGE SCALE GENOMIC DNA]</scope>
    <source>
        <strain evidence="10 11">YMTK-2</strain>
    </source>
</reference>
<evidence type="ECO:0000256" key="3">
    <source>
        <dbReference type="ARBA" id="ARBA00022676"/>
    </source>
</evidence>
<keyword evidence="3" id="KW-0328">Glycosyltransferase</keyword>
<evidence type="ECO:0000256" key="5">
    <source>
        <dbReference type="ARBA" id="ARBA00022692"/>
    </source>
</evidence>
<feature type="domain" description="Glycosyltransferase RgtA/B/C/D-like" evidence="9">
    <location>
        <begin position="95"/>
        <end position="253"/>
    </location>
</feature>
<evidence type="ECO:0000313" key="11">
    <source>
        <dbReference type="Proteomes" id="UP000050430"/>
    </source>
</evidence>
<accession>A0A0N8GL67</accession>